<feature type="region of interest" description="Disordered" evidence="14">
    <location>
        <begin position="638"/>
        <end position="662"/>
    </location>
</feature>
<feature type="compositionally biased region" description="Polar residues" evidence="14">
    <location>
        <begin position="958"/>
        <end position="972"/>
    </location>
</feature>
<feature type="compositionally biased region" description="Polar residues" evidence="14">
    <location>
        <begin position="920"/>
        <end position="944"/>
    </location>
</feature>
<evidence type="ECO:0000256" key="6">
    <source>
        <dbReference type="ARBA" id="ARBA00022794"/>
    </source>
</evidence>
<feature type="region of interest" description="Disordered" evidence="14">
    <location>
        <begin position="1820"/>
        <end position="1842"/>
    </location>
</feature>
<gene>
    <name evidence="17" type="primary">Rp1</name>
    <name evidence="16" type="ORF">rCG_30348</name>
</gene>
<dbReference type="GO" id="GO:0045494">
    <property type="term" value="P:photoreceptor cell maintenance"/>
    <property type="evidence" value="ECO:0007669"/>
    <property type="project" value="Ensembl"/>
</dbReference>
<keyword evidence="6" id="KW-0970">Cilium biogenesis/degradation</keyword>
<evidence type="ECO:0000256" key="5">
    <source>
        <dbReference type="ARBA" id="ARBA00022737"/>
    </source>
</evidence>
<evidence type="ECO:0000256" key="7">
    <source>
        <dbReference type="ARBA" id="ARBA00023069"/>
    </source>
</evidence>
<proteinExistence type="predicted"/>
<dbReference type="GeneID" id="681377"/>
<dbReference type="GO" id="GO:0035556">
    <property type="term" value="P:intracellular signal transduction"/>
    <property type="evidence" value="ECO:0007669"/>
    <property type="project" value="InterPro"/>
</dbReference>
<dbReference type="FunFam" id="3.10.20.230:FF:000006">
    <property type="entry name" value="Oxygen-regulated protein 1"/>
    <property type="match status" value="1"/>
</dbReference>
<feature type="domain" description="Doublecortin" evidence="15">
    <location>
        <begin position="157"/>
        <end position="236"/>
    </location>
</feature>
<evidence type="ECO:0000313" key="17">
    <source>
        <dbReference type="RGD" id="1596713"/>
    </source>
</evidence>
<feature type="region of interest" description="Disordered" evidence="14">
    <location>
        <begin position="910"/>
        <end position="991"/>
    </location>
</feature>
<dbReference type="GO" id="GO:0071482">
    <property type="term" value="P:cellular response to light stimulus"/>
    <property type="evidence" value="ECO:0007669"/>
    <property type="project" value="Ensembl"/>
</dbReference>
<dbReference type="GO" id="GO:1902857">
    <property type="term" value="P:positive regulation of non-motile cilium assembly"/>
    <property type="evidence" value="ECO:0007669"/>
    <property type="project" value="Ensembl"/>
</dbReference>
<feature type="compositionally biased region" description="Polar residues" evidence="14">
    <location>
        <begin position="1430"/>
        <end position="1443"/>
    </location>
</feature>
<evidence type="ECO:0000256" key="8">
    <source>
        <dbReference type="ARBA" id="ARBA00023212"/>
    </source>
</evidence>
<keyword evidence="7" id="KW-0969">Cilium</keyword>
<dbReference type="SMR" id="A6JFK0"/>
<dbReference type="PROSITE" id="PS50309">
    <property type="entry name" value="DC"/>
    <property type="match status" value="2"/>
</dbReference>
<sequence length="2125" mass="237897">MSETPSTSFSMIRLTSSEGQVPSRHSNVTHPTVAKRISFYKSGDPQFGGVRVVVNPRSFKTFDALLDNLSRKVPLPFGVRNISTPRGRHSITKLEELEDGESYVCSHNKKVLPVDLDKARRRPRPWLSSRSISTHVKLRSATATMPTTAPGLFRAPRRLVVFRNGDPKTRRVVLLSRRITQSFEAFLQYLTQVMQYPVAKLYATDGRKVPSLQAVILSSGAVVAAGREPFKPGNYDIQKYLLPVKLPGISHRVHRKGKAKIEKRKMSTHSVPRPQTDSLASEKTYDCFSDFSVAPENYLALETHDSQTLSTYPSEDGVEKSIVFNQDGTMTVVMKVRFKIKEETVKWTTTVNRADLSNDDEKSKISSYPGKTEDRSSSLKLVVPCSLSEDITDTTQQGSLTEEENTQMTEQQALSSSSAGWENASMEVGIQGSQKQVKHFYRPPTPGPRRMRQKKSVIGTVTVVSETEVQEKQFSYREEREVGEKSKYHMFTHSCSKMSSVSNKLVQISSDDERESALERTKESGPLKSHAINAGAIEITSQRVLKMCHNNALASTVPENSVVEEGTDDSAISGKATIKHFRTCGNANDSFSSTTADTTLTSGNNCPNVRTISEVPSVGSPVLTTGLVNEFAHCGLTEHPGNGRQISSPFASKKKKKSQQRMITSKDKKKVIETKGIPNKVGKIHRAGTIAQVVLLQDSGGLDKEGRVREEELDTSPMVIESHDIFPKGNSKFSKNFHKNKLNTVQNPKTQKLLAKRKSRPLKIKSIGELRKQETGQEDKVFLHSESKLCESNLEKQSLLHVFSSLEEDQKALHRSQSQVETVTENWKGMTKKSLVPKVNDLHVTVRNQRKQKGVKLKSGATVSEQHIATRADPLASLKKPDLTEGIPHHSVKSYIQRWLQNINPYPDFEHRKSAPLGQDRSNVVNYNSNGFPENNLPTTSSKGKSFLMESNKRKTKNANWKGNKNQETSKSLVVKDNGEQPNKHSCESQDESLYDSYLGPLHDNCTLSQTSINDPCTKSHLSTEKSRPEVKLVYQEMNFSTKRQTLEVAIQVDTMGENVPKDLLALLLQHLEAFIPNNQKHQNGISQLPGSLAEVVFPSAIYNSSTNLLLAWLLVLNLKRNMNSFCQSDAPKTTSRSSETAALLDVLKHVAITEEADDLKAAVANLVESTKTCSGPSGREQDTAPANCIAASLHSVDKCKENKSTQKSLLDEGYSVRGDCGPELCVLEMVSKSNNTPSEGHTVSMTYPPKGVNNQNDALFTSNDSSTMSQRSTHNASFLGEACLLTDSLCSHKACAQKDNIYEAACLSDETHIPIRDCKTIEFVNSKENKCTDNLELTEEIKTVDKVPKDLNILADSIDKNESDISTSSQNVNKLSSQGIFLSKTHLDSDKDYSPLEEFQNCPPKKIVNKKKSVSSDKEDSRTSEEPRSITNSVTSSERNATSELESFEESESQDTGIFNMKVRTEEKAAKESMQKESEARMSLELINISGRNIIEQGRRNTAFLETTGRGQVTPPSLVFCYDSNKNTEKEMSVGETKMRVKKIVDSMENESYTDSSLNCNKQHRSPGTLDWSDYGSDSESRYPCKALSYEHSDDTGQEREYPRGIVRRAIEKLYGKAEIIKPPFFHGSIHKSQVCPYNPVEVPCVKKTHFYESECQSLVSSEQVSRSSLMLQEFQEERQSEVDANGMGDSFGDSSIEKVTKPSEHGRVFMEKEKGKLIDNGKWLLRENHLWRVSLDNPGMYGNADTTSVDTLMDKNSIEVPYSHFGELAPGPTMAELSSSEIEEMTQPLEVKCNYFNFPHGSDSEPFGEDFLDAQNTNCPKEKIPNHHKEEKRNSPSERTCTPVTQTFASAGNKVHPVCSDVIKTQPLPGSSITHGALQEGDSLDKLYALCGQHCPILTVIIQPVNEEDRGFAYRKDSDIENSLGFQLWMEIYPFLLQSKKNMFTSESRKVNVGKQFTDNAIGNLCDRLYFKNMIDLVDKRANSLREEVNLNKVQLYLKKRFSDLLPSSSLVVWDMNSVSLTPSNWTDNFKSVDENNFINRFQNSRKNPNQVVREENSCQFHWELFGQVYLLDICQVEKSLHIKTRSKLEIYYILGGEVLFIWEEENQLNIIDIESPNDQNDL</sequence>
<feature type="region of interest" description="Disordered" evidence="14">
    <location>
        <begin position="1393"/>
        <end position="1460"/>
    </location>
</feature>
<keyword evidence="5" id="KW-0677">Repeat</keyword>
<reference evidence="16" key="1">
    <citation type="journal article" date="2005" name="Genome Res.">
        <title>Gene and alternative splicing annotation with AIR.</title>
        <authorList>
            <person name="Florea L."/>
            <person name="Di Francesco V."/>
            <person name="Miller J."/>
            <person name="Turner R."/>
            <person name="Yao A."/>
            <person name="Harris M."/>
            <person name="Walenz B."/>
            <person name="Mobarry C."/>
            <person name="Merkulov G.V."/>
            <person name="Charlab R."/>
            <person name="Dew I."/>
            <person name="Deng Z."/>
            <person name="Istrail S."/>
            <person name="Li P."/>
            <person name="Sutton G."/>
        </authorList>
    </citation>
    <scope>NUCLEOTIDE SEQUENCE</scope>
    <source>
        <strain evidence="16">BN</strain>
    </source>
</reference>
<evidence type="ECO:0000256" key="14">
    <source>
        <dbReference type="SAM" id="MobiDB-lite"/>
    </source>
</evidence>
<keyword evidence="8" id="KW-0206">Cytoskeleton</keyword>
<feature type="region of interest" description="Disordered" evidence="14">
    <location>
        <begin position="1"/>
        <end position="27"/>
    </location>
</feature>
<organism evidence="16">
    <name type="scientific">Rattus norvegicus</name>
    <name type="common">Rat</name>
    <dbReference type="NCBI Taxonomy" id="10116"/>
    <lineage>
        <taxon>Eukaryota</taxon>
        <taxon>Metazoa</taxon>
        <taxon>Chordata</taxon>
        <taxon>Craniata</taxon>
        <taxon>Vertebrata</taxon>
        <taxon>Euteleostomi</taxon>
        <taxon>Mammalia</taxon>
        <taxon>Eutheria</taxon>
        <taxon>Euarchontoglires</taxon>
        <taxon>Glires</taxon>
        <taxon>Rodentia</taxon>
        <taxon>Myomorpha</taxon>
        <taxon>Muroidea</taxon>
        <taxon>Muridae</taxon>
        <taxon>Murinae</taxon>
        <taxon>Rattus</taxon>
    </lineage>
</organism>
<keyword evidence="4" id="KW-0716">Sensory transduction</keyword>
<feature type="region of interest" description="Disordered" evidence="14">
    <location>
        <begin position="1554"/>
        <end position="1577"/>
    </location>
</feature>
<evidence type="ECO:0000256" key="9">
    <source>
        <dbReference type="ARBA" id="ARBA00023273"/>
    </source>
</evidence>
<feature type="compositionally biased region" description="Basic and acidic residues" evidence="14">
    <location>
        <begin position="977"/>
        <end position="988"/>
    </location>
</feature>
<dbReference type="GO" id="GO:0046548">
    <property type="term" value="P:retinal rod cell development"/>
    <property type="evidence" value="ECO:0007669"/>
    <property type="project" value="Ensembl"/>
</dbReference>
<name>A6JFK0_RAT</name>
<comment type="subcellular location">
    <subcellularLocation>
        <location evidence="2">Cell projection</location>
        <location evidence="2">Cilium</location>
        <location evidence="2">Photoreceptor outer segment</location>
    </subcellularLocation>
    <subcellularLocation>
        <location evidence="1">Cytoplasm</location>
        <location evidence="1">Cytoskeleton</location>
        <location evidence="1">Cilium axoneme</location>
    </subcellularLocation>
</comment>
<dbReference type="CDD" id="cd17147">
    <property type="entry name" value="DCX2_RP1"/>
    <property type="match status" value="1"/>
</dbReference>
<dbReference type="SUPFAM" id="SSF89837">
    <property type="entry name" value="Doublecortin (DC)"/>
    <property type="match status" value="2"/>
</dbReference>
<dbReference type="PANTHER" id="PTHR23005:SF4">
    <property type="entry name" value="OXYGEN-REGULATED PROTEIN 1"/>
    <property type="match status" value="1"/>
</dbReference>
<evidence type="ECO:0000256" key="3">
    <source>
        <dbReference type="ARBA" id="ARBA00022490"/>
    </source>
</evidence>
<evidence type="ECO:0000259" key="15">
    <source>
        <dbReference type="PROSITE" id="PS50309"/>
    </source>
</evidence>
<dbReference type="Pfam" id="PF03607">
    <property type="entry name" value="DCX"/>
    <property type="match status" value="2"/>
</dbReference>
<dbReference type="GO" id="GO:0005930">
    <property type="term" value="C:axoneme"/>
    <property type="evidence" value="ECO:0007669"/>
    <property type="project" value="UniProtKB-SubCell"/>
</dbReference>
<dbReference type="CTD" id="6101"/>
<evidence type="ECO:0000313" key="16">
    <source>
        <dbReference type="EMBL" id="EDM11596.1"/>
    </source>
</evidence>
<feature type="compositionally biased region" description="Basic and acidic residues" evidence="14">
    <location>
        <begin position="1822"/>
        <end position="1838"/>
    </location>
</feature>
<dbReference type="GO" id="GO:0001917">
    <property type="term" value="C:photoreceptor inner segment"/>
    <property type="evidence" value="ECO:0007669"/>
    <property type="project" value="Ensembl"/>
</dbReference>
<dbReference type="RefSeq" id="NP_001182605.1">
    <property type="nucleotide sequence ID" value="NM_001195676.2"/>
</dbReference>
<dbReference type="Gene3D" id="3.10.20.230">
    <property type="entry name" value="Doublecortin domain"/>
    <property type="match status" value="2"/>
</dbReference>
<dbReference type="InterPro" id="IPR036572">
    <property type="entry name" value="Doublecortin_dom_sf"/>
</dbReference>
<dbReference type="GO" id="GO:0035082">
    <property type="term" value="P:axoneme assembly"/>
    <property type="evidence" value="ECO:0007669"/>
    <property type="project" value="Ensembl"/>
</dbReference>
<dbReference type="GO" id="GO:0005875">
    <property type="term" value="C:microtubule associated complex"/>
    <property type="evidence" value="ECO:0007669"/>
    <property type="project" value="Ensembl"/>
</dbReference>
<evidence type="ECO:0000256" key="1">
    <source>
        <dbReference type="ARBA" id="ARBA00004430"/>
    </source>
</evidence>
<keyword evidence="3" id="KW-0963">Cytoplasm</keyword>
<evidence type="ECO:0000256" key="4">
    <source>
        <dbReference type="ARBA" id="ARBA00022606"/>
    </source>
</evidence>
<keyword evidence="9" id="KW-0966">Cell projection</keyword>
<dbReference type="GO" id="GO:0035845">
    <property type="term" value="P:photoreceptor cell outer segment organization"/>
    <property type="evidence" value="ECO:0007669"/>
    <property type="project" value="Ensembl"/>
</dbReference>
<dbReference type="GO" id="GO:0097542">
    <property type="term" value="C:ciliary tip"/>
    <property type="evidence" value="ECO:0007669"/>
    <property type="project" value="Ensembl"/>
</dbReference>
<feature type="compositionally biased region" description="Basic and acidic residues" evidence="14">
    <location>
        <begin position="1415"/>
        <end position="1429"/>
    </location>
</feature>
<dbReference type="GO" id="GO:0001750">
    <property type="term" value="C:photoreceptor outer segment"/>
    <property type="evidence" value="ECO:0007669"/>
    <property type="project" value="UniProtKB-SubCell"/>
</dbReference>
<dbReference type="GO" id="GO:0046549">
    <property type="term" value="P:retinal cone cell development"/>
    <property type="evidence" value="ECO:0007669"/>
    <property type="project" value="Ensembl"/>
</dbReference>
<dbReference type="FunFam" id="3.10.20.230:FF:000007">
    <property type="entry name" value="Oxygen-regulated protein 1"/>
    <property type="match status" value="1"/>
</dbReference>
<dbReference type="GO" id="GO:0007601">
    <property type="term" value="P:visual perception"/>
    <property type="evidence" value="ECO:0007669"/>
    <property type="project" value="UniProtKB-KW"/>
</dbReference>
<dbReference type="EMBL" id="CH473984">
    <property type="protein sequence ID" value="EDM11596.1"/>
    <property type="molecule type" value="Genomic_DNA"/>
</dbReference>
<dbReference type="GO" id="GO:0032391">
    <property type="term" value="C:photoreceptor connecting cilium"/>
    <property type="evidence" value="ECO:0007669"/>
    <property type="project" value="Ensembl"/>
</dbReference>
<dbReference type="AGR" id="RGD:1596713"/>
<dbReference type="GO" id="GO:0008017">
    <property type="term" value="F:microtubule binding"/>
    <property type="evidence" value="ECO:0007669"/>
    <property type="project" value="Ensembl"/>
</dbReference>
<protein>
    <recommendedName>
        <fullName evidence="12">Oxygen-regulated protein 1</fullName>
    </recommendedName>
</protein>
<keyword evidence="10" id="KW-0844">Vision</keyword>
<dbReference type="RGD" id="1596713">
    <property type="gene designation" value="Rp1"/>
</dbReference>
<evidence type="ECO:0000256" key="2">
    <source>
        <dbReference type="ARBA" id="ARBA00004504"/>
    </source>
</evidence>
<feature type="domain" description="Doublecortin" evidence="15">
    <location>
        <begin position="35"/>
        <end position="117"/>
    </location>
</feature>
<evidence type="ECO:0000256" key="13">
    <source>
        <dbReference type="ARBA" id="ARBA00046756"/>
    </source>
</evidence>
<evidence type="ECO:0000256" key="11">
    <source>
        <dbReference type="ARBA" id="ARBA00043933"/>
    </source>
</evidence>
<dbReference type="SMART" id="SM00537">
    <property type="entry name" value="DCX"/>
    <property type="match status" value="2"/>
</dbReference>
<comment type="function">
    <text evidence="11">Microtubule-associated protein regulating the stability and length of the microtubule-based axoneme of photoreceptors. Required for the differentiation of photoreceptor cells, it plays a role in the organization of the outer segment of rod and cone photoreceptors ensuring the correct orientation and higher-order stacking of outer segment disks along the photoreceptor axoneme.</text>
</comment>
<evidence type="ECO:0000256" key="10">
    <source>
        <dbReference type="ARBA" id="ARBA00023305"/>
    </source>
</evidence>
<dbReference type="PANTHER" id="PTHR23005">
    <property type="entry name" value="RETINITIS PIGMENTOSA 1 PROTEIN"/>
    <property type="match status" value="1"/>
</dbReference>
<comment type="subunit">
    <text evidence="13">Interacts (via the doublecortin domains) with microtubules. Interacts with RP1L1. Interacts with MAK.</text>
</comment>
<dbReference type="KEGG" id="rno:681377"/>
<accession>A6JFK0</accession>
<reference evidence="16" key="2">
    <citation type="submission" date="2005-07" db="EMBL/GenBank/DDBJ databases">
        <authorList>
            <person name="Mural R.J."/>
            <person name="Li P.W."/>
            <person name="Adams M.D."/>
            <person name="Amanatides P.G."/>
            <person name="Baden-Tillson H."/>
            <person name="Barnstead M."/>
            <person name="Chin S.H."/>
            <person name="Dew I."/>
            <person name="Evans C.A."/>
            <person name="Ferriera S."/>
            <person name="Flanigan M."/>
            <person name="Fosler C."/>
            <person name="Glodek A."/>
            <person name="Gu Z."/>
            <person name="Holt R.A."/>
            <person name="Jennings D."/>
            <person name="Kraft C.L."/>
            <person name="Lu F."/>
            <person name="Nguyen T."/>
            <person name="Nusskern D.R."/>
            <person name="Pfannkoch C.M."/>
            <person name="Sitter C."/>
            <person name="Sutton G.G."/>
            <person name="Venter J.C."/>
            <person name="Wang Z."/>
            <person name="Woodage T."/>
            <person name="Zheng X.H."/>
            <person name="Zhong F."/>
        </authorList>
    </citation>
    <scope>NUCLEOTIDE SEQUENCE</scope>
    <source>
        <strain evidence="16">BN</strain>
    </source>
</reference>
<dbReference type="Proteomes" id="UP000234681">
    <property type="component" value="Chromosome 5"/>
</dbReference>
<dbReference type="InterPro" id="IPR003533">
    <property type="entry name" value="Doublecortin_dom"/>
</dbReference>
<evidence type="ECO:0000256" key="12">
    <source>
        <dbReference type="ARBA" id="ARBA00044186"/>
    </source>
</evidence>